<protein>
    <submittedName>
        <fullName evidence="1">Uncharacterized protein</fullName>
    </submittedName>
</protein>
<feature type="non-terminal residue" evidence="1">
    <location>
        <position position="1"/>
    </location>
</feature>
<comment type="caution">
    <text evidence="1">The sequence shown here is derived from an EMBL/GenBank/DDBJ whole genome shotgun (WGS) entry which is preliminary data.</text>
</comment>
<evidence type="ECO:0000313" key="1">
    <source>
        <dbReference type="EMBL" id="MCA9379174.1"/>
    </source>
</evidence>
<evidence type="ECO:0000313" key="2">
    <source>
        <dbReference type="Proteomes" id="UP000760819"/>
    </source>
</evidence>
<accession>A0A955KZI2</accession>
<gene>
    <name evidence="1" type="ORF">KC640_01985</name>
</gene>
<dbReference type="EMBL" id="JAGQLI010000103">
    <property type="protein sequence ID" value="MCA9379174.1"/>
    <property type="molecule type" value="Genomic_DNA"/>
</dbReference>
<proteinExistence type="predicted"/>
<organism evidence="1 2">
    <name type="scientific">Candidatus Dojkabacteria bacterium</name>
    <dbReference type="NCBI Taxonomy" id="2099670"/>
    <lineage>
        <taxon>Bacteria</taxon>
        <taxon>Candidatus Dojkabacteria</taxon>
    </lineage>
</organism>
<name>A0A955KZI2_9BACT</name>
<dbReference type="AlphaFoldDB" id="A0A955KZI2"/>
<feature type="non-terminal residue" evidence="1">
    <location>
        <position position="126"/>
    </location>
</feature>
<dbReference type="Proteomes" id="UP000760819">
    <property type="component" value="Unassembled WGS sequence"/>
</dbReference>
<sequence>VIDSFTGVYLDGLIEDAISTLPVCSPSMQVDLTQELDCIPPGISAADLKQQLPTEIVSPDYIYSQLATYMPFLNSESENVPIAEVIPELVQEGEVAPWVQVRDVYSWLKVGMLIGWGVNLLLLILF</sequence>
<reference evidence="1" key="1">
    <citation type="submission" date="2020-04" db="EMBL/GenBank/DDBJ databases">
        <authorList>
            <person name="Zhang T."/>
        </authorList>
    </citation>
    <scope>NUCLEOTIDE SEQUENCE</scope>
    <source>
        <strain evidence="1">HKST-UBA12</strain>
    </source>
</reference>
<reference evidence="1" key="2">
    <citation type="journal article" date="2021" name="Microbiome">
        <title>Successional dynamics and alternative stable states in a saline activated sludge microbial community over 9 years.</title>
        <authorList>
            <person name="Wang Y."/>
            <person name="Ye J."/>
            <person name="Ju F."/>
            <person name="Liu L."/>
            <person name="Boyd J.A."/>
            <person name="Deng Y."/>
            <person name="Parks D.H."/>
            <person name="Jiang X."/>
            <person name="Yin X."/>
            <person name="Woodcroft B.J."/>
            <person name="Tyson G.W."/>
            <person name="Hugenholtz P."/>
            <person name="Polz M.F."/>
            <person name="Zhang T."/>
        </authorList>
    </citation>
    <scope>NUCLEOTIDE SEQUENCE</scope>
    <source>
        <strain evidence="1">HKST-UBA12</strain>
    </source>
</reference>